<evidence type="ECO:0008006" key="5">
    <source>
        <dbReference type="Google" id="ProtNLM"/>
    </source>
</evidence>
<evidence type="ECO:0000313" key="3">
    <source>
        <dbReference type="EnsemblFungi" id="PTTG_30576-t43_1-p1"/>
    </source>
</evidence>
<keyword evidence="4" id="KW-1185">Reference proteome</keyword>
<proteinExistence type="predicted"/>
<dbReference type="AlphaFoldDB" id="A0A180FYJ6"/>
<dbReference type="EnsemblFungi" id="PTTG_30576-t43_1">
    <property type="protein sequence ID" value="PTTG_30576-t43_1-p1"/>
    <property type="gene ID" value="PTTG_30576"/>
</dbReference>
<dbReference type="VEuPathDB" id="FungiDB:PTTG_30576"/>
<reference evidence="2" key="1">
    <citation type="submission" date="2009-11" db="EMBL/GenBank/DDBJ databases">
        <authorList>
            <consortium name="The Broad Institute Genome Sequencing Platform"/>
            <person name="Ward D."/>
            <person name="Feldgarden M."/>
            <person name="Earl A."/>
            <person name="Young S.K."/>
            <person name="Zeng Q."/>
            <person name="Koehrsen M."/>
            <person name="Alvarado L."/>
            <person name="Berlin A."/>
            <person name="Bochicchio J."/>
            <person name="Borenstein D."/>
            <person name="Chapman S.B."/>
            <person name="Chen Z."/>
            <person name="Engels R."/>
            <person name="Freedman E."/>
            <person name="Gellesch M."/>
            <person name="Goldberg J."/>
            <person name="Griggs A."/>
            <person name="Gujja S."/>
            <person name="Heilman E."/>
            <person name="Heiman D."/>
            <person name="Hepburn T."/>
            <person name="Howarth C."/>
            <person name="Jen D."/>
            <person name="Larson L."/>
            <person name="Lewis B."/>
            <person name="Mehta T."/>
            <person name="Park D."/>
            <person name="Pearson M."/>
            <person name="Roberts A."/>
            <person name="Saif S."/>
            <person name="Shea T."/>
            <person name="Shenoy N."/>
            <person name="Sisk P."/>
            <person name="Stolte C."/>
            <person name="Sykes S."/>
            <person name="Thomson T."/>
            <person name="Walk T."/>
            <person name="White J."/>
            <person name="Yandava C."/>
            <person name="Izard J."/>
            <person name="Baranova O.V."/>
            <person name="Blanton J.M."/>
            <person name="Tanner A.C."/>
            <person name="Dewhirst F.E."/>
            <person name="Haas B."/>
            <person name="Nusbaum C."/>
            <person name="Birren B."/>
        </authorList>
    </citation>
    <scope>NUCLEOTIDE SEQUENCE [LARGE SCALE GENOMIC DNA]</scope>
    <source>
        <strain evidence="2">1-1 BBBD Race 1</strain>
    </source>
</reference>
<evidence type="ECO:0000256" key="1">
    <source>
        <dbReference type="SAM" id="MobiDB-lite"/>
    </source>
</evidence>
<evidence type="ECO:0000313" key="2">
    <source>
        <dbReference type="EMBL" id="OAV85368.1"/>
    </source>
</evidence>
<dbReference type="OrthoDB" id="8047701at2759"/>
<accession>A0A180FYJ6</accession>
<feature type="compositionally biased region" description="Low complexity" evidence="1">
    <location>
        <begin position="9"/>
        <end position="23"/>
    </location>
</feature>
<dbReference type="Proteomes" id="UP000005240">
    <property type="component" value="Unassembled WGS sequence"/>
</dbReference>
<evidence type="ECO:0000313" key="4">
    <source>
        <dbReference type="Proteomes" id="UP000005240"/>
    </source>
</evidence>
<reference evidence="2" key="2">
    <citation type="submission" date="2016-05" db="EMBL/GenBank/DDBJ databases">
        <title>Comparative analysis highlights variable genome content of wheat rusts and divergence of the mating loci.</title>
        <authorList>
            <person name="Cuomo C.A."/>
            <person name="Bakkeren G."/>
            <person name="Szabo L."/>
            <person name="Khalil H."/>
            <person name="Joly D."/>
            <person name="Goldberg J."/>
            <person name="Young S."/>
            <person name="Zeng Q."/>
            <person name="Fellers J."/>
        </authorList>
    </citation>
    <scope>NUCLEOTIDE SEQUENCE [LARGE SCALE GENOMIC DNA]</scope>
    <source>
        <strain evidence="2">1-1 BBBD Race 1</strain>
    </source>
</reference>
<reference evidence="3 4" key="3">
    <citation type="journal article" date="2017" name="G3 (Bethesda)">
        <title>Comparative analysis highlights variable genome content of wheat rusts and divergence of the mating loci.</title>
        <authorList>
            <person name="Cuomo C.A."/>
            <person name="Bakkeren G."/>
            <person name="Khalil H.B."/>
            <person name="Panwar V."/>
            <person name="Joly D."/>
            <person name="Linning R."/>
            <person name="Sakthikumar S."/>
            <person name="Song X."/>
            <person name="Adiconis X."/>
            <person name="Fan L."/>
            <person name="Goldberg J.M."/>
            <person name="Levin J.Z."/>
            <person name="Young S."/>
            <person name="Zeng Q."/>
            <person name="Anikster Y."/>
            <person name="Bruce M."/>
            <person name="Wang M."/>
            <person name="Yin C."/>
            <person name="McCallum B."/>
            <person name="Szabo L.J."/>
            <person name="Hulbert S."/>
            <person name="Chen X."/>
            <person name="Fellers J.P."/>
        </authorList>
    </citation>
    <scope>NUCLEOTIDE SEQUENCE</scope>
    <source>
        <strain evidence="3">isolate 1-1 / race 1 (BBBD)</strain>
        <strain evidence="4">Isolate 1-1 / race 1 (BBBD)</strain>
    </source>
</reference>
<feature type="region of interest" description="Disordered" evidence="1">
    <location>
        <begin position="215"/>
        <end position="237"/>
    </location>
</feature>
<protein>
    <recommendedName>
        <fullName evidence="5">DUF4219 domain-containing protein</fullName>
    </recommendedName>
</protein>
<dbReference type="EMBL" id="ADAS02004734">
    <property type="protein sequence ID" value="OAV85368.1"/>
    <property type="molecule type" value="Genomic_DNA"/>
</dbReference>
<dbReference type="Pfam" id="PF14223">
    <property type="entry name" value="Retrotran_gag_2"/>
    <property type="match status" value="1"/>
</dbReference>
<gene>
    <name evidence="2" type="ORF">PTTG_30576</name>
</gene>
<sequence>MAGTRQTPASSSSNATSSATTTSSDYCDLFKCPTFNGKNFPIWQRKVKTYLAVKSLLKCIEQPLPQNATDEAKLEYVRAAAVISGHIEDDIYNHIITNDNINDAFTLWKELKGEYASASVLAIYHAWRKWEDIQYKDDINRYITQLESMLAEFAAMGLEVPGTILSCTIIARISRKRPSLMETLISNADMLSHPKQIIAKLRDIAHHDAVSATMNRDDEVTTGSSTALNTQAQSSSG</sequence>
<reference evidence="3" key="4">
    <citation type="submission" date="2025-05" db="UniProtKB">
        <authorList>
            <consortium name="EnsemblFungi"/>
        </authorList>
    </citation>
    <scope>IDENTIFICATION</scope>
    <source>
        <strain evidence="3">isolate 1-1 / race 1 (BBBD)</strain>
    </source>
</reference>
<organism evidence="2">
    <name type="scientific">Puccinia triticina (isolate 1-1 / race 1 (BBBD))</name>
    <name type="common">Brown leaf rust fungus</name>
    <dbReference type="NCBI Taxonomy" id="630390"/>
    <lineage>
        <taxon>Eukaryota</taxon>
        <taxon>Fungi</taxon>
        <taxon>Dikarya</taxon>
        <taxon>Basidiomycota</taxon>
        <taxon>Pucciniomycotina</taxon>
        <taxon>Pucciniomycetes</taxon>
        <taxon>Pucciniales</taxon>
        <taxon>Pucciniaceae</taxon>
        <taxon>Puccinia</taxon>
    </lineage>
</organism>
<name>A0A180FYJ6_PUCT1</name>
<feature type="region of interest" description="Disordered" evidence="1">
    <location>
        <begin position="1"/>
        <end position="23"/>
    </location>
</feature>
<feature type="compositionally biased region" description="Polar residues" evidence="1">
    <location>
        <begin position="221"/>
        <end position="237"/>
    </location>
</feature>